<name>A0A284SBI7_ARMOS</name>
<organism evidence="1 2">
    <name type="scientific">Armillaria ostoyae</name>
    <name type="common">Armillaria root rot fungus</name>
    <dbReference type="NCBI Taxonomy" id="47428"/>
    <lineage>
        <taxon>Eukaryota</taxon>
        <taxon>Fungi</taxon>
        <taxon>Dikarya</taxon>
        <taxon>Basidiomycota</taxon>
        <taxon>Agaricomycotina</taxon>
        <taxon>Agaricomycetes</taxon>
        <taxon>Agaricomycetidae</taxon>
        <taxon>Agaricales</taxon>
        <taxon>Marasmiineae</taxon>
        <taxon>Physalacriaceae</taxon>
        <taxon>Armillaria</taxon>
    </lineage>
</organism>
<gene>
    <name evidence="1" type="ORF">ARMOST_21971</name>
</gene>
<keyword evidence="2" id="KW-1185">Reference proteome</keyword>
<sequence length="56" mass="6477">MATQIDIPPDLTNTDKAFIFQDLNIELHAEIIYSQLNGLYTGIFAVMLWNICERVY</sequence>
<evidence type="ECO:0000313" key="1">
    <source>
        <dbReference type="EMBL" id="SJL18383.1"/>
    </source>
</evidence>
<dbReference type="Proteomes" id="UP000219338">
    <property type="component" value="Unassembled WGS sequence"/>
</dbReference>
<dbReference type="AlphaFoldDB" id="A0A284SBI7"/>
<proteinExistence type="predicted"/>
<reference evidence="2" key="1">
    <citation type="journal article" date="2017" name="Nat. Ecol. Evol.">
        <title>Genome expansion and lineage-specific genetic innovations in the forest pathogenic fungi Armillaria.</title>
        <authorList>
            <person name="Sipos G."/>
            <person name="Prasanna A.N."/>
            <person name="Walter M.C."/>
            <person name="O'Connor E."/>
            <person name="Balint B."/>
            <person name="Krizsan K."/>
            <person name="Kiss B."/>
            <person name="Hess J."/>
            <person name="Varga T."/>
            <person name="Slot J."/>
            <person name="Riley R."/>
            <person name="Boka B."/>
            <person name="Rigling D."/>
            <person name="Barry K."/>
            <person name="Lee J."/>
            <person name="Mihaltcheva S."/>
            <person name="LaButti K."/>
            <person name="Lipzen A."/>
            <person name="Waldron R."/>
            <person name="Moloney N.M."/>
            <person name="Sperisen C."/>
            <person name="Kredics L."/>
            <person name="Vagvoelgyi C."/>
            <person name="Patrignani A."/>
            <person name="Fitzpatrick D."/>
            <person name="Nagy I."/>
            <person name="Doyle S."/>
            <person name="Anderson J.B."/>
            <person name="Grigoriev I.V."/>
            <person name="Gueldener U."/>
            <person name="Muensterkoetter M."/>
            <person name="Nagy L.G."/>
        </authorList>
    </citation>
    <scope>NUCLEOTIDE SEQUENCE [LARGE SCALE GENOMIC DNA]</scope>
    <source>
        <strain evidence="2">C18/9</strain>
    </source>
</reference>
<protein>
    <submittedName>
        <fullName evidence="1">Uncharacterized protein</fullName>
    </submittedName>
</protein>
<evidence type="ECO:0000313" key="2">
    <source>
        <dbReference type="Proteomes" id="UP000219338"/>
    </source>
</evidence>
<dbReference type="OrthoDB" id="3033473at2759"/>
<dbReference type="EMBL" id="FUEG01000058">
    <property type="protein sequence ID" value="SJL18383.1"/>
    <property type="molecule type" value="Genomic_DNA"/>
</dbReference>
<accession>A0A284SBI7</accession>